<organism evidence="2 3">
    <name type="scientific">Thamnidium elegans</name>
    <dbReference type="NCBI Taxonomy" id="101142"/>
    <lineage>
        <taxon>Eukaryota</taxon>
        <taxon>Fungi</taxon>
        <taxon>Fungi incertae sedis</taxon>
        <taxon>Mucoromycota</taxon>
        <taxon>Mucoromycotina</taxon>
        <taxon>Mucoromycetes</taxon>
        <taxon>Mucorales</taxon>
        <taxon>Mucorineae</taxon>
        <taxon>Mucoraceae</taxon>
        <taxon>Thamnidium</taxon>
    </lineage>
</organism>
<evidence type="ECO:0000256" key="1">
    <source>
        <dbReference type="SAM" id="SignalP"/>
    </source>
</evidence>
<sequence>MLFFKALFITSLLIFGSVQCSLQPDVKRLFDVQRTYLRREKEPTTSELLSELVRNHVDHKYSVNGLHLPEIKAMLKGAGDYVVVQLDIAEDETKKLMKDIEGVSATLFGHREGSASDLNIENAARFFLISLGFSIIRMTLKSALSLFKSSLTRLF</sequence>
<dbReference type="AlphaFoldDB" id="A0A8H7VY78"/>
<comment type="caution">
    <text evidence="2">The sequence shown here is derived from an EMBL/GenBank/DDBJ whole genome shotgun (WGS) entry which is preliminary data.</text>
</comment>
<feature type="signal peptide" evidence="1">
    <location>
        <begin position="1"/>
        <end position="20"/>
    </location>
</feature>
<keyword evidence="3" id="KW-1185">Reference proteome</keyword>
<gene>
    <name evidence="2" type="ORF">INT48_002928</name>
</gene>
<evidence type="ECO:0000313" key="3">
    <source>
        <dbReference type="Proteomes" id="UP000613177"/>
    </source>
</evidence>
<feature type="chain" id="PRO_5034150311" evidence="1">
    <location>
        <begin position="21"/>
        <end position="155"/>
    </location>
</feature>
<protein>
    <submittedName>
        <fullName evidence="2">Uncharacterized protein</fullName>
    </submittedName>
</protein>
<accession>A0A8H7VY78</accession>
<dbReference type="EMBL" id="JAEPRE010000147">
    <property type="protein sequence ID" value="KAG2231534.1"/>
    <property type="molecule type" value="Genomic_DNA"/>
</dbReference>
<name>A0A8H7VY78_9FUNG</name>
<dbReference type="Proteomes" id="UP000613177">
    <property type="component" value="Unassembled WGS sequence"/>
</dbReference>
<keyword evidence="1" id="KW-0732">Signal</keyword>
<evidence type="ECO:0000313" key="2">
    <source>
        <dbReference type="EMBL" id="KAG2231534.1"/>
    </source>
</evidence>
<proteinExistence type="predicted"/>
<reference evidence="2" key="1">
    <citation type="submission" date="2021-01" db="EMBL/GenBank/DDBJ databases">
        <title>Metabolic potential, ecology and presence of endohyphal bacteria is reflected in genomic diversity of Mucoromycotina.</title>
        <authorList>
            <person name="Muszewska A."/>
            <person name="Okrasinska A."/>
            <person name="Steczkiewicz K."/>
            <person name="Drgas O."/>
            <person name="Orlowska M."/>
            <person name="Perlinska-Lenart U."/>
            <person name="Aleksandrzak-Piekarczyk T."/>
            <person name="Szatraj K."/>
            <person name="Zielenkiewicz U."/>
            <person name="Pilsyk S."/>
            <person name="Malc E."/>
            <person name="Mieczkowski P."/>
            <person name="Kruszewska J.S."/>
            <person name="Biernat P."/>
            <person name="Pawlowska J."/>
        </authorList>
    </citation>
    <scope>NUCLEOTIDE SEQUENCE</scope>
    <source>
        <strain evidence="2">WA0000018081</strain>
    </source>
</reference>